<feature type="region of interest" description="Disordered" evidence="1">
    <location>
        <begin position="1"/>
        <end position="26"/>
    </location>
</feature>
<proteinExistence type="predicted"/>
<comment type="caution">
    <text evidence="2">The sequence shown here is derived from an EMBL/GenBank/DDBJ whole genome shotgun (WGS) entry which is preliminary data.</text>
</comment>
<keyword evidence="3" id="KW-1185">Reference proteome</keyword>
<dbReference type="EMBL" id="BAAARY010000005">
    <property type="protein sequence ID" value="GAA2518215.1"/>
    <property type="molecule type" value="Genomic_DNA"/>
</dbReference>
<evidence type="ECO:0000313" key="2">
    <source>
        <dbReference type="EMBL" id="GAA2518215.1"/>
    </source>
</evidence>
<dbReference type="Proteomes" id="UP001499978">
    <property type="component" value="Unassembled WGS sequence"/>
</dbReference>
<evidence type="ECO:0000313" key="3">
    <source>
        <dbReference type="Proteomes" id="UP001499978"/>
    </source>
</evidence>
<gene>
    <name evidence="2" type="ORF">GCM10010201_13860</name>
</gene>
<protein>
    <submittedName>
        <fullName evidence="2">Uncharacterized protein</fullName>
    </submittedName>
</protein>
<sequence>MADTPPAYGPDHGAAQRSLTTTPTAGAARVRSMGHFDVAMKCGWLISHSASVPSRTAWNICMLSGLNASAD</sequence>
<reference evidence="2 3" key="1">
    <citation type="journal article" date="2019" name="Int. J. Syst. Evol. Microbiol.">
        <title>The Global Catalogue of Microorganisms (GCM) 10K type strain sequencing project: providing services to taxonomists for standard genome sequencing and annotation.</title>
        <authorList>
            <consortium name="The Broad Institute Genomics Platform"/>
            <consortium name="The Broad Institute Genome Sequencing Center for Infectious Disease"/>
            <person name="Wu L."/>
            <person name="Ma J."/>
        </authorList>
    </citation>
    <scope>NUCLEOTIDE SEQUENCE [LARGE SCALE GENOMIC DNA]</scope>
    <source>
        <strain evidence="2 3">JCM 3367</strain>
    </source>
</reference>
<evidence type="ECO:0000256" key="1">
    <source>
        <dbReference type="SAM" id="MobiDB-lite"/>
    </source>
</evidence>
<organism evidence="2 3">
    <name type="scientific">Pilimelia columellifera subsp. columellifera</name>
    <dbReference type="NCBI Taxonomy" id="706583"/>
    <lineage>
        <taxon>Bacteria</taxon>
        <taxon>Bacillati</taxon>
        <taxon>Actinomycetota</taxon>
        <taxon>Actinomycetes</taxon>
        <taxon>Micromonosporales</taxon>
        <taxon>Micromonosporaceae</taxon>
        <taxon>Pilimelia</taxon>
    </lineage>
</organism>
<name>A0ABN3NB95_9ACTN</name>
<accession>A0ABN3NB95</accession>